<protein>
    <submittedName>
        <fullName evidence="4">Recombinase family protein</fullName>
    </submittedName>
</protein>
<comment type="caution">
    <text evidence="4">The sequence shown here is derived from an EMBL/GenBank/DDBJ whole genome shotgun (WGS) entry which is preliminary data.</text>
</comment>
<dbReference type="PANTHER" id="PTHR30461">
    <property type="entry name" value="DNA-INVERTASE FROM LAMBDOID PROPHAGE"/>
    <property type="match status" value="1"/>
</dbReference>
<keyword evidence="5" id="KW-1185">Reference proteome</keyword>
<accession>A0ABS1J7E1</accession>
<dbReference type="SUPFAM" id="SSF53041">
    <property type="entry name" value="Resolvase-like"/>
    <property type="match status" value="1"/>
</dbReference>
<feature type="domain" description="Recombinase" evidence="3">
    <location>
        <begin position="169"/>
        <end position="293"/>
    </location>
</feature>
<feature type="domain" description="Resolvase/invertase-type recombinase catalytic" evidence="2">
    <location>
        <begin position="10"/>
        <end position="161"/>
    </location>
</feature>
<sequence length="533" mass="63222">MNKLPVEIQSIVNYLRRSRQDEERERRTGEDTLAEQEQLMDRVLSQHGVPYEQHKEIGSGDKIETRPVFKEILQGLKEGRWDAIAVKEISRLGRGSYTDMGVIYDLLIDRRLYIITPSKIYDPKNFSDLRQIRFELFLSREEFEMTRERLMGARYNYALQGKWMAGSVPYGYRYNEQTQRLDIEPEQAQVVRSIFSLYTKQKLGYQAIAKHIEKLEIPTATGRAKWHPEVIHRLLQKSVYIGQVQFRKTERKNGKLIQRPKDEWIVVENAHEPIINREVWLACQKRMGKQNEKLPVNKNHTPWELTSLIICGECGKKMQRQFTTQQYQKKNGENSIYEKEFLRCECGVYVKYREVENRLLEVMERISLDGKQLNEQLATSLLRHETDHALPHVDMLEQIEQEIELLRKKLARSYDLVVEGVFSSKEFEKRRDQYQAKLQIKEQKAALMRKEHEQSIQDQEQSQNALYDLRTPPSNLMQAYEMIKHRELRNRLLRICFEQILLHVEKKGRGRKPTTFTLRLNTSFFVSLSQTLK</sequence>
<dbReference type="InterPro" id="IPR038109">
    <property type="entry name" value="DNA_bind_recomb_sf"/>
</dbReference>
<proteinExistence type="predicted"/>
<keyword evidence="1" id="KW-0175">Coiled coil</keyword>
<dbReference type="Pfam" id="PF00239">
    <property type="entry name" value="Resolvase"/>
    <property type="match status" value="1"/>
</dbReference>
<name>A0ABS1J7E1_9BACL</name>
<evidence type="ECO:0000259" key="2">
    <source>
        <dbReference type="PROSITE" id="PS51736"/>
    </source>
</evidence>
<dbReference type="PANTHER" id="PTHR30461:SF23">
    <property type="entry name" value="DNA RECOMBINASE-RELATED"/>
    <property type="match status" value="1"/>
</dbReference>
<dbReference type="SMART" id="SM00857">
    <property type="entry name" value="Resolvase"/>
    <property type="match status" value="1"/>
</dbReference>
<dbReference type="CDD" id="cd00338">
    <property type="entry name" value="Ser_Recombinase"/>
    <property type="match status" value="1"/>
</dbReference>
<evidence type="ECO:0000313" key="5">
    <source>
        <dbReference type="Proteomes" id="UP000602284"/>
    </source>
</evidence>
<evidence type="ECO:0000256" key="1">
    <source>
        <dbReference type="SAM" id="Coils"/>
    </source>
</evidence>
<dbReference type="PROSITE" id="PS51736">
    <property type="entry name" value="RECOMBINASES_3"/>
    <property type="match status" value="1"/>
</dbReference>
<reference evidence="4 5" key="1">
    <citation type="submission" date="2021-01" db="EMBL/GenBank/DDBJ databases">
        <title>Tumebacillus sp. strain ITR2 16S ribosomal RNA gene Genome sequencing and assembly.</title>
        <authorList>
            <person name="Kang M."/>
        </authorList>
    </citation>
    <scope>NUCLEOTIDE SEQUENCE [LARGE SCALE GENOMIC DNA]</scope>
    <source>
        <strain evidence="4 5">ITR2</strain>
    </source>
</reference>
<dbReference type="RefSeq" id="WP_201632155.1">
    <property type="nucleotide sequence ID" value="NZ_JAEQNB010000001.1"/>
</dbReference>
<dbReference type="Gene3D" id="3.40.50.1390">
    <property type="entry name" value="Resolvase, N-terminal catalytic domain"/>
    <property type="match status" value="1"/>
</dbReference>
<dbReference type="Proteomes" id="UP000602284">
    <property type="component" value="Unassembled WGS sequence"/>
</dbReference>
<dbReference type="Pfam" id="PF07508">
    <property type="entry name" value="Recombinase"/>
    <property type="match status" value="1"/>
</dbReference>
<dbReference type="InterPro" id="IPR036162">
    <property type="entry name" value="Resolvase-like_N_sf"/>
</dbReference>
<organism evidence="4 5">
    <name type="scientific">Tumebacillus amylolyticus</name>
    <dbReference type="NCBI Taxonomy" id="2801339"/>
    <lineage>
        <taxon>Bacteria</taxon>
        <taxon>Bacillati</taxon>
        <taxon>Bacillota</taxon>
        <taxon>Bacilli</taxon>
        <taxon>Bacillales</taxon>
        <taxon>Alicyclobacillaceae</taxon>
        <taxon>Tumebacillus</taxon>
    </lineage>
</organism>
<dbReference type="InterPro" id="IPR011109">
    <property type="entry name" value="DNA_bind_recombinase_dom"/>
</dbReference>
<feature type="coiled-coil region" evidence="1">
    <location>
        <begin position="396"/>
        <end position="451"/>
    </location>
</feature>
<dbReference type="InterPro" id="IPR050639">
    <property type="entry name" value="SSR_resolvase"/>
</dbReference>
<dbReference type="InterPro" id="IPR006119">
    <property type="entry name" value="Resolv_N"/>
</dbReference>
<dbReference type="PROSITE" id="PS51737">
    <property type="entry name" value="RECOMBINASE_DNA_BIND"/>
    <property type="match status" value="1"/>
</dbReference>
<dbReference type="Gene3D" id="3.90.1750.20">
    <property type="entry name" value="Putative Large Serine Recombinase, Chain B, Domain 2"/>
    <property type="match status" value="1"/>
</dbReference>
<dbReference type="EMBL" id="JAEQNB010000001">
    <property type="protein sequence ID" value="MBL0386192.1"/>
    <property type="molecule type" value="Genomic_DNA"/>
</dbReference>
<evidence type="ECO:0000313" key="4">
    <source>
        <dbReference type="EMBL" id="MBL0386192.1"/>
    </source>
</evidence>
<gene>
    <name evidence="4" type="ORF">JJB07_05940</name>
</gene>
<evidence type="ECO:0000259" key="3">
    <source>
        <dbReference type="PROSITE" id="PS51737"/>
    </source>
</evidence>